<evidence type="ECO:0000256" key="1">
    <source>
        <dbReference type="SAM" id="Phobius"/>
    </source>
</evidence>
<dbReference type="OrthoDB" id="3048507at2759"/>
<dbReference type="STRING" id="93625.A0A409WIV0"/>
<gene>
    <name evidence="3" type="ORF">CVT25_011894</name>
</gene>
<dbReference type="Proteomes" id="UP000283269">
    <property type="component" value="Unassembled WGS sequence"/>
</dbReference>
<evidence type="ECO:0000313" key="4">
    <source>
        <dbReference type="Proteomes" id="UP000283269"/>
    </source>
</evidence>
<dbReference type="InterPro" id="IPR049326">
    <property type="entry name" value="Rhodopsin_dom_fungi"/>
</dbReference>
<dbReference type="AlphaFoldDB" id="A0A409WIV0"/>
<dbReference type="EMBL" id="NHYD01003419">
    <property type="protein sequence ID" value="PPQ78419.1"/>
    <property type="molecule type" value="Genomic_DNA"/>
</dbReference>
<feature type="transmembrane region" description="Helical" evidence="1">
    <location>
        <begin position="118"/>
        <end position="136"/>
    </location>
</feature>
<comment type="caution">
    <text evidence="3">The sequence shown here is derived from an EMBL/GenBank/DDBJ whole genome shotgun (WGS) entry which is preliminary data.</text>
</comment>
<sequence>MNIPHQSFTTWKAIVTVLQLFAILVTMLRLAFRHRRCTIWVDDVTVIPPLIMELAAAVVVWFLYVDPESTTTVKNEVALYWLASISWLTILWLTRISLILSITRIFPVWGTIRRNCRGISIAFGIFYVGFMCWLCTSPCVPSASVGPALQSDILDCSNERHFLAIACFAGTSNVTSTPQIPYLTIHS</sequence>
<dbReference type="Pfam" id="PF20684">
    <property type="entry name" value="Fung_rhodopsin"/>
    <property type="match status" value="1"/>
</dbReference>
<keyword evidence="1" id="KW-0812">Transmembrane</keyword>
<feature type="transmembrane region" description="Helical" evidence="1">
    <location>
        <begin position="84"/>
        <end position="106"/>
    </location>
</feature>
<keyword evidence="1" id="KW-1133">Transmembrane helix</keyword>
<protein>
    <recommendedName>
        <fullName evidence="2">Rhodopsin domain-containing protein</fullName>
    </recommendedName>
</protein>
<accession>A0A409WIV0</accession>
<proteinExistence type="predicted"/>
<reference evidence="3 4" key="1">
    <citation type="journal article" date="2018" name="Evol. Lett.">
        <title>Horizontal gene cluster transfer increased hallucinogenic mushroom diversity.</title>
        <authorList>
            <person name="Reynolds H.T."/>
            <person name="Vijayakumar V."/>
            <person name="Gluck-Thaler E."/>
            <person name="Korotkin H.B."/>
            <person name="Matheny P.B."/>
            <person name="Slot J.C."/>
        </authorList>
    </citation>
    <scope>NUCLEOTIDE SEQUENCE [LARGE SCALE GENOMIC DNA]</scope>
    <source>
        <strain evidence="3 4">2631</strain>
    </source>
</reference>
<evidence type="ECO:0000313" key="3">
    <source>
        <dbReference type="EMBL" id="PPQ78419.1"/>
    </source>
</evidence>
<name>A0A409WIV0_PSICY</name>
<feature type="transmembrane region" description="Helical" evidence="1">
    <location>
        <begin position="12"/>
        <end position="32"/>
    </location>
</feature>
<feature type="transmembrane region" description="Helical" evidence="1">
    <location>
        <begin position="44"/>
        <end position="64"/>
    </location>
</feature>
<feature type="domain" description="Rhodopsin" evidence="2">
    <location>
        <begin position="28"/>
        <end position="163"/>
    </location>
</feature>
<keyword evidence="4" id="KW-1185">Reference proteome</keyword>
<keyword evidence="1" id="KW-0472">Membrane</keyword>
<evidence type="ECO:0000259" key="2">
    <source>
        <dbReference type="Pfam" id="PF20684"/>
    </source>
</evidence>
<dbReference type="InParanoid" id="A0A409WIV0"/>
<organism evidence="3 4">
    <name type="scientific">Psilocybe cyanescens</name>
    <dbReference type="NCBI Taxonomy" id="93625"/>
    <lineage>
        <taxon>Eukaryota</taxon>
        <taxon>Fungi</taxon>
        <taxon>Dikarya</taxon>
        <taxon>Basidiomycota</taxon>
        <taxon>Agaricomycotina</taxon>
        <taxon>Agaricomycetes</taxon>
        <taxon>Agaricomycetidae</taxon>
        <taxon>Agaricales</taxon>
        <taxon>Agaricineae</taxon>
        <taxon>Strophariaceae</taxon>
        <taxon>Psilocybe</taxon>
    </lineage>
</organism>